<name>A0A5R9G9A4_9BACL</name>
<dbReference type="AlphaFoldDB" id="A0A5R9G9A4"/>
<dbReference type="RefSeq" id="WP_138193977.1">
    <property type="nucleotide sequence ID" value="NZ_VCIW01000005.1"/>
</dbReference>
<sequence length="158" mass="18072">MKSILFDQLDNVRIQTLQAMEGATEELVDRIPFGFRNNIRWQLGHIYTATEILAFKQSNLPMILPEGFIERFIPGTSPLDDKAKSAPLPTLQQLESLLKEQPKRIREALGNRLNESVPTFTTSTGFGLQTPEQSLRYHMYHEGLHFGIVSVYKRLLSQ</sequence>
<accession>A0A5R9G9A4</accession>
<dbReference type="InterPro" id="IPR034660">
    <property type="entry name" value="DinB/YfiT-like"/>
</dbReference>
<evidence type="ECO:0000259" key="1">
    <source>
        <dbReference type="Pfam" id="PF12867"/>
    </source>
</evidence>
<dbReference type="InterPro" id="IPR024775">
    <property type="entry name" value="DinB-like"/>
</dbReference>
<feature type="domain" description="DinB-like" evidence="1">
    <location>
        <begin position="8"/>
        <end position="148"/>
    </location>
</feature>
<dbReference type="Pfam" id="PF12867">
    <property type="entry name" value="DinB_2"/>
    <property type="match status" value="1"/>
</dbReference>
<dbReference type="EMBL" id="VCIW01000005">
    <property type="protein sequence ID" value="TLS52321.1"/>
    <property type="molecule type" value="Genomic_DNA"/>
</dbReference>
<protein>
    <submittedName>
        <fullName evidence="2">DinB family protein</fullName>
    </submittedName>
</protein>
<dbReference type="OrthoDB" id="4295522at2"/>
<gene>
    <name evidence="2" type="ORF">FE782_10120</name>
</gene>
<organism evidence="2 3">
    <name type="scientific">Paenibacillus antri</name>
    <dbReference type="NCBI Taxonomy" id="2582848"/>
    <lineage>
        <taxon>Bacteria</taxon>
        <taxon>Bacillati</taxon>
        <taxon>Bacillota</taxon>
        <taxon>Bacilli</taxon>
        <taxon>Bacillales</taxon>
        <taxon>Paenibacillaceae</taxon>
        <taxon>Paenibacillus</taxon>
    </lineage>
</organism>
<reference evidence="2 3" key="1">
    <citation type="submission" date="2019-05" db="EMBL/GenBank/DDBJ databases">
        <authorList>
            <person name="Narsing Rao M.P."/>
            <person name="Li W.J."/>
        </authorList>
    </citation>
    <scope>NUCLEOTIDE SEQUENCE [LARGE SCALE GENOMIC DNA]</scope>
    <source>
        <strain evidence="2 3">SYSU_K30003</strain>
    </source>
</reference>
<dbReference type="SUPFAM" id="SSF109854">
    <property type="entry name" value="DinB/YfiT-like putative metalloenzymes"/>
    <property type="match status" value="1"/>
</dbReference>
<dbReference type="Gene3D" id="1.20.120.450">
    <property type="entry name" value="dinb family like domain"/>
    <property type="match status" value="1"/>
</dbReference>
<evidence type="ECO:0000313" key="3">
    <source>
        <dbReference type="Proteomes" id="UP000309676"/>
    </source>
</evidence>
<keyword evidence="3" id="KW-1185">Reference proteome</keyword>
<comment type="caution">
    <text evidence="2">The sequence shown here is derived from an EMBL/GenBank/DDBJ whole genome shotgun (WGS) entry which is preliminary data.</text>
</comment>
<evidence type="ECO:0000313" key="2">
    <source>
        <dbReference type="EMBL" id="TLS52321.1"/>
    </source>
</evidence>
<proteinExistence type="predicted"/>
<dbReference type="Proteomes" id="UP000309676">
    <property type="component" value="Unassembled WGS sequence"/>
</dbReference>